<keyword evidence="2 8" id="KW-0813">Transport</keyword>
<keyword evidence="9" id="KW-0378">Hydrolase</keyword>
<evidence type="ECO:0000256" key="5">
    <source>
        <dbReference type="ARBA" id="ARBA00023136"/>
    </source>
</evidence>
<dbReference type="PRINTS" id="PR00125">
    <property type="entry name" value="ATPASEDELTA"/>
</dbReference>
<keyword evidence="8" id="KW-1003">Cell membrane</keyword>
<dbReference type="InterPro" id="IPR000711">
    <property type="entry name" value="ATPase_OSCP/dsu"/>
</dbReference>
<comment type="similarity">
    <text evidence="8">Belongs to the ATPase delta chain family.</text>
</comment>
<evidence type="ECO:0000256" key="2">
    <source>
        <dbReference type="ARBA" id="ARBA00022448"/>
    </source>
</evidence>
<dbReference type="STRING" id="391036.EHF_0932"/>
<comment type="function">
    <text evidence="8">This protein is part of the stalk that links CF(0) to CF(1). It either transmits conformational changes from CF(0) to CF(1) or is implicated in proton conduction.</text>
</comment>
<dbReference type="RefSeq" id="WP_044195572.1">
    <property type="nucleotide sequence ID" value="NZ_CP007474.1"/>
</dbReference>
<name>X5H1Q1_9RICK</name>
<dbReference type="InterPro" id="IPR026015">
    <property type="entry name" value="ATP_synth_OSCP/delta_N_sf"/>
</dbReference>
<dbReference type="OrthoDB" id="9796185at2"/>
<gene>
    <name evidence="8 9" type="primary">atpH</name>
    <name evidence="9" type="ORF">EHF_0932</name>
</gene>
<keyword evidence="4 8" id="KW-0406">Ion transport</keyword>
<evidence type="ECO:0000256" key="1">
    <source>
        <dbReference type="ARBA" id="ARBA00004370"/>
    </source>
</evidence>
<dbReference type="NCBIfam" id="TIGR01145">
    <property type="entry name" value="ATP_synt_delta"/>
    <property type="match status" value="1"/>
</dbReference>
<dbReference type="AlphaFoldDB" id="X5H1Q1"/>
<evidence type="ECO:0000256" key="7">
    <source>
        <dbReference type="ARBA" id="ARBA00023310"/>
    </source>
</evidence>
<comment type="subcellular location">
    <subcellularLocation>
        <location evidence="8">Cell membrane</location>
        <topology evidence="8">Peripheral membrane protein</topology>
    </subcellularLocation>
    <subcellularLocation>
        <location evidence="1">Membrane</location>
    </subcellularLocation>
</comment>
<reference evidence="9 10" key="1">
    <citation type="submission" date="2014-03" db="EMBL/GenBank/DDBJ databases">
        <title>Sequencing and Comparison of Genomes and Transcriptome Profiles of Human Ehrlichiosis Agents.</title>
        <authorList>
            <person name="Lin M."/>
            <person name="Daugherty S.C."/>
            <person name="Nagaraj S."/>
            <person name="Cheng Z."/>
            <person name="Xiong Q."/>
            <person name="Lin F.-Y."/>
            <person name="Sengamalay N."/>
            <person name="Ott S."/>
            <person name="Godinez A."/>
            <person name="Tallon L.J."/>
            <person name="Sadzewicz L."/>
            <person name="Fraser C.M."/>
            <person name="Dunning Hotopp J.C."/>
            <person name="Rikihisa Y."/>
        </authorList>
    </citation>
    <scope>NUCLEOTIDE SEQUENCE [LARGE SCALE GENOMIC DNA]</scope>
    <source>
        <strain evidence="9 10">HF</strain>
    </source>
</reference>
<dbReference type="Proteomes" id="UP000023762">
    <property type="component" value="Chromosome"/>
</dbReference>
<evidence type="ECO:0000256" key="8">
    <source>
        <dbReference type="HAMAP-Rule" id="MF_01416"/>
    </source>
</evidence>
<dbReference type="Pfam" id="PF00213">
    <property type="entry name" value="OSCP"/>
    <property type="match status" value="1"/>
</dbReference>
<keyword evidence="5 8" id="KW-0472">Membrane</keyword>
<dbReference type="GO" id="GO:0005886">
    <property type="term" value="C:plasma membrane"/>
    <property type="evidence" value="ECO:0007669"/>
    <property type="project" value="UniProtKB-SubCell"/>
</dbReference>
<evidence type="ECO:0000256" key="3">
    <source>
        <dbReference type="ARBA" id="ARBA00022781"/>
    </source>
</evidence>
<dbReference type="PANTHER" id="PTHR11910">
    <property type="entry name" value="ATP SYNTHASE DELTA CHAIN"/>
    <property type="match status" value="1"/>
</dbReference>
<keyword evidence="6 8" id="KW-0139">CF(1)</keyword>
<dbReference type="GO" id="GO:0016787">
    <property type="term" value="F:hydrolase activity"/>
    <property type="evidence" value="ECO:0007669"/>
    <property type="project" value="UniProtKB-KW"/>
</dbReference>
<evidence type="ECO:0000313" key="9">
    <source>
        <dbReference type="EMBL" id="AHX04779.1"/>
    </source>
</evidence>
<organism evidence="9 10">
    <name type="scientific">Ehrlichia japonica</name>
    <dbReference type="NCBI Taxonomy" id="391036"/>
    <lineage>
        <taxon>Bacteria</taxon>
        <taxon>Pseudomonadati</taxon>
        <taxon>Pseudomonadota</taxon>
        <taxon>Alphaproteobacteria</taxon>
        <taxon>Rickettsiales</taxon>
        <taxon>Anaplasmataceae</taxon>
        <taxon>Ehrlichia</taxon>
    </lineage>
</organism>
<dbReference type="GO" id="GO:0046933">
    <property type="term" value="F:proton-transporting ATP synthase activity, rotational mechanism"/>
    <property type="evidence" value="ECO:0007669"/>
    <property type="project" value="UniProtKB-UniRule"/>
</dbReference>
<dbReference type="SUPFAM" id="SSF47928">
    <property type="entry name" value="N-terminal domain of the delta subunit of the F1F0-ATP synthase"/>
    <property type="match status" value="1"/>
</dbReference>
<dbReference type="Gene3D" id="1.10.520.20">
    <property type="entry name" value="N-terminal domain of the delta subunit of the F1F0-ATP synthase"/>
    <property type="match status" value="1"/>
</dbReference>
<dbReference type="KEGG" id="ehh:EHF_0932"/>
<evidence type="ECO:0000313" key="10">
    <source>
        <dbReference type="Proteomes" id="UP000023762"/>
    </source>
</evidence>
<dbReference type="PROSITE" id="PS00389">
    <property type="entry name" value="ATPASE_DELTA"/>
    <property type="match status" value="1"/>
</dbReference>
<sequence length="187" mass="21178">MTQYRGGHLVSCYAQALFSVSDNVDSIYKSVKFVMNLFEISNDVFLFLSNPRVLREYKVELVKVIEGCVDPILVKFMLVVIENNRGNILLQVFGTFLDLVKKHNREVDISVTSCALLTKQEKEGICNVLFEKYGKVVSITNNIDPSILGGFIIRVNFDVIDVSLNSYLQSLRELSKMAIRNISESKV</sequence>
<protein>
    <recommendedName>
        <fullName evidence="8">ATP synthase subunit delta</fullName>
    </recommendedName>
    <alternativeName>
        <fullName evidence="8">ATP synthase F(1) sector subunit delta</fullName>
    </alternativeName>
    <alternativeName>
        <fullName evidence="8">F-type ATPase subunit delta</fullName>
        <shortName evidence="8">F-ATPase subunit delta</shortName>
    </alternativeName>
</protein>
<dbReference type="HOGENOM" id="CLU_085114_1_2_5"/>
<keyword evidence="10" id="KW-1185">Reference proteome</keyword>
<dbReference type="eggNOG" id="COG0712">
    <property type="taxonomic scope" value="Bacteria"/>
</dbReference>
<accession>X5H1Q1</accession>
<evidence type="ECO:0000256" key="6">
    <source>
        <dbReference type="ARBA" id="ARBA00023196"/>
    </source>
</evidence>
<dbReference type="HAMAP" id="MF_01416">
    <property type="entry name" value="ATP_synth_delta_bact"/>
    <property type="match status" value="1"/>
</dbReference>
<keyword evidence="7 8" id="KW-0066">ATP synthesis</keyword>
<dbReference type="EMBL" id="CP007474">
    <property type="protein sequence ID" value="AHX04779.1"/>
    <property type="molecule type" value="Genomic_DNA"/>
</dbReference>
<dbReference type="GO" id="GO:0045259">
    <property type="term" value="C:proton-transporting ATP synthase complex"/>
    <property type="evidence" value="ECO:0007669"/>
    <property type="project" value="UniProtKB-KW"/>
</dbReference>
<comment type="function">
    <text evidence="8">F(1)F(0) ATP synthase produces ATP from ADP in the presence of a proton or sodium gradient. F-type ATPases consist of two structural domains, F(1) containing the extramembraneous catalytic core and F(0) containing the membrane proton channel, linked together by a central stalk and a peripheral stalk. During catalysis, ATP synthesis in the catalytic domain of F(1) is coupled via a rotary mechanism of the central stalk subunits to proton translocation.</text>
</comment>
<proteinExistence type="inferred from homology"/>
<dbReference type="InterPro" id="IPR020781">
    <property type="entry name" value="ATPase_OSCP/d_CS"/>
</dbReference>
<keyword evidence="3 8" id="KW-0375">Hydrogen ion transport</keyword>
<evidence type="ECO:0000256" key="4">
    <source>
        <dbReference type="ARBA" id="ARBA00023065"/>
    </source>
</evidence>